<dbReference type="CDD" id="cd00777">
    <property type="entry name" value="AspRS_core"/>
    <property type="match status" value="1"/>
</dbReference>
<feature type="binding site" evidence="8">
    <location>
        <position position="450"/>
    </location>
    <ligand>
        <name>L-aspartate</name>
        <dbReference type="ChEBI" id="CHEBI:29991"/>
    </ligand>
</feature>
<dbReference type="InterPro" id="IPR047089">
    <property type="entry name" value="Asp-tRNA-ligase_1_N"/>
</dbReference>
<comment type="similarity">
    <text evidence="1 8">Belongs to the class-II aminoacyl-tRNA synthetase family. Type 1 subfamily.</text>
</comment>
<comment type="function">
    <text evidence="8">Catalyzes the attachment of L-aspartate to tRNA(Asp) in a two-step reaction: L-aspartate is first activated by ATP to form Asp-AMP and then transferred to the acceptor end of tRNA(Asp).</text>
</comment>
<dbReference type="EC" id="6.1.1.12" evidence="8"/>
<evidence type="ECO:0000313" key="10">
    <source>
        <dbReference type="EMBL" id="PXW86589.1"/>
    </source>
</evidence>
<evidence type="ECO:0000313" key="11">
    <source>
        <dbReference type="Proteomes" id="UP000247978"/>
    </source>
</evidence>
<dbReference type="PRINTS" id="PR01042">
    <property type="entry name" value="TRNASYNTHASP"/>
</dbReference>
<comment type="caution">
    <text evidence="8">Lacks conserved residue(s) required for the propagation of feature annotation.</text>
</comment>
<feature type="binding site" evidence="8">
    <location>
        <position position="221"/>
    </location>
    <ligand>
        <name>L-aspartate</name>
        <dbReference type="ChEBI" id="CHEBI:29991"/>
    </ligand>
</feature>
<dbReference type="Gene3D" id="2.40.50.140">
    <property type="entry name" value="Nucleic acid-binding proteins"/>
    <property type="match status" value="1"/>
</dbReference>
<feature type="region of interest" description="Aspartate" evidence="8">
    <location>
        <begin position="199"/>
        <end position="202"/>
    </location>
</feature>
<comment type="caution">
    <text evidence="10">The sequence shown here is derived from an EMBL/GenBank/DDBJ whole genome shotgun (WGS) entry which is preliminary data.</text>
</comment>
<dbReference type="SUPFAM" id="SSF55681">
    <property type="entry name" value="Class II aaRS and biotin synthetases"/>
    <property type="match status" value="1"/>
</dbReference>
<dbReference type="RefSeq" id="WP_110395491.1">
    <property type="nucleotide sequence ID" value="NZ_JBHUHB010000001.1"/>
</dbReference>
<reference evidence="10 11" key="1">
    <citation type="submission" date="2018-05" db="EMBL/GenBank/DDBJ databases">
        <title>Genomic Encyclopedia of Type Strains, Phase IV (KMG-IV): sequencing the most valuable type-strain genomes for metagenomic binning, comparative biology and taxonomic classification.</title>
        <authorList>
            <person name="Goeker M."/>
        </authorList>
    </citation>
    <scope>NUCLEOTIDE SEQUENCE [LARGE SCALE GENOMIC DNA]</scope>
    <source>
        <strain evidence="10 11">DSM 28556</strain>
    </source>
</reference>
<dbReference type="NCBIfam" id="NF001750">
    <property type="entry name" value="PRK00476.1"/>
    <property type="match status" value="1"/>
</dbReference>
<evidence type="ECO:0000256" key="6">
    <source>
        <dbReference type="ARBA" id="ARBA00022917"/>
    </source>
</evidence>
<dbReference type="PANTHER" id="PTHR22594:SF5">
    <property type="entry name" value="ASPARTATE--TRNA LIGASE, MITOCHONDRIAL"/>
    <property type="match status" value="1"/>
</dbReference>
<feature type="binding site" evidence="8">
    <location>
        <begin position="221"/>
        <end position="223"/>
    </location>
    <ligand>
        <name>ATP</name>
        <dbReference type="ChEBI" id="CHEBI:30616"/>
    </ligand>
</feature>
<dbReference type="PANTHER" id="PTHR22594">
    <property type="entry name" value="ASPARTYL/LYSYL-TRNA SYNTHETASE"/>
    <property type="match status" value="1"/>
</dbReference>
<dbReference type="Proteomes" id="UP000247978">
    <property type="component" value="Unassembled WGS sequence"/>
</dbReference>
<dbReference type="Pfam" id="PF02938">
    <property type="entry name" value="GAD"/>
    <property type="match status" value="1"/>
</dbReference>
<feature type="binding site" evidence="8">
    <location>
        <position position="491"/>
    </location>
    <ligand>
        <name>L-aspartate</name>
        <dbReference type="ChEBI" id="CHEBI:29991"/>
    </ligand>
</feature>
<dbReference type="InterPro" id="IPR029351">
    <property type="entry name" value="GAD_dom"/>
</dbReference>
<sequence>MAERNHAGILTEKNVDEIVTLKGWVHRRRDLGELIFIDLRDQSGIVQIVFNPDYSKEALQVAETLRSEFVIQVTGKVIKRDEATINPNLPTGTIEVTVSHIEILNKSKNLPFLIHEAADVSDDLRLKYRYIDLRRTDLQDTFKKRHQITQSVRNFLNSNDFLEMETPILTKSTPEGARDYLVPSRVHPGEFYALPQSPQLFKQLLMMSGFEKYYQIARCFRDEDLRADRQPEFTQIDIETAFLSSEEIIELVEKMMQQVMKDVLDMEVTTPFPRISYHEAMERYGSDKPDTRFGMELIHVTDIVENCSFKVFSGPAKSGGKVALLNIKGNADQFTRKEIDGELTDYVKTYGAKGLAWIKIADGDLTGPIAKFFSEEEKAQLIERANAEDGDLLLFGADKAKVVYDSLGALRLKLAKDLHLIDETLFNFLWVVDWPLLEYDEEANRYVAAHHPFTSPVEDDIDQLTTDPANVRANAYDIVLNGYELGGGSVRINKRELQNKMFEVLGFTEESAREQFGFLLDALEYGAPPHGGVALGLDRIVMLLANKSNIRDTILFPKTASASDLLTDAPSEVSDTQLEELSIAKIVEEEE</sequence>
<comment type="catalytic activity">
    <reaction evidence="8">
        <text>tRNA(Asp) + L-aspartate + ATP = L-aspartyl-tRNA(Asp) + AMP + diphosphate</text>
        <dbReference type="Rhea" id="RHEA:19649"/>
        <dbReference type="Rhea" id="RHEA-COMP:9660"/>
        <dbReference type="Rhea" id="RHEA-COMP:9678"/>
        <dbReference type="ChEBI" id="CHEBI:29991"/>
        <dbReference type="ChEBI" id="CHEBI:30616"/>
        <dbReference type="ChEBI" id="CHEBI:33019"/>
        <dbReference type="ChEBI" id="CHEBI:78442"/>
        <dbReference type="ChEBI" id="CHEBI:78516"/>
        <dbReference type="ChEBI" id="CHEBI:456215"/>
        <dbReference type="EC" id="6.1.1.12"/>
    </reaction>
</comment>
<dbReference type="InterPro" id="IPR004115">
    <property type="entry name" value="GAD-like_sf"/>
</dbReference>
<dbReference type="Gene3D" id="3.30.1360.30">
    <property type="entry name" value="GAD-like domain"/>
    <property type="match status" value="1"/>
</dbReference>
<evidence type="ECO:0000256" key="2">
    <source>
        <dbReference type="ARBA" id="ARBA00022490"/>
    </source>
</evidence>
<dbReference type="InterPro" id="IPR004365">
    <property type="entry name" value="NA-bd_OB_tRNA"/>
</dbReference>
<dbReference type="Pfam" id="PF01336">
    <property type="entry name" value="tRNA_anti-codon"/>
    <property type="match status" value="1"/>
</dbReference>
<dbReference type="InterPro" id="IPR047090">
    <property type="entry name" value="AspRS_core"/>
</dbReference>
<comment type="subunit">
    <text evidence="8">Homodimer.</text>
</comment>
<protein>
    <recommendedName>
        <fullName evidence="8">Aspartate--tRNA ligase</fullName>
        <ecNumber evidence="8">6.1.1.12</ecNumber>
    </recommendedName>
    <alternativeName>
        <fullName evidence="8">Aspartyl-tRNA synthetase</fullName>
        <shortName evidence="8">AspRS</shortName>
    </alternativeName>
</protein>
<proteinExistence type="inferred from homology"/>
<keyword evidence="5 8" id="KW-0067">ATP-binding</keyword>
<dbReference type="SUPFAM" id="SSF50249">
    <property type="entry name" value="Nucleic acid-binding proteins"/>
    <property type="match status" value="1"/>
</dbReference>
<keyword evidence="2 8" id="KW-0963">Cytoplasm</keyword>
<dbReference type="GO" id="GO:0016740">
    <property type="term" value="F:transferase activity"/>
    <property type="evidence" value="ECO:0007669"/>
    <property type="project" value="UniProtKB-ARBA"/>
</dbReference>
<dbReference type="InterPro" id="IPR004364">
    <property type="entry name" value="Aa-tRNA-synt_II"/>
</dbReference>
<dbReference type="InterPro" id="IPR045864">
    <property type="entry name" value="aa-tRNA-synth_II/BPL/LPL"/>
</dbReference>
<evidence type="ECO:0000256" key="5">
    <source>
        <dbReference type="ARBA" id="ARBA00022840"/>
    </source>
</evidence>
<feature type="binding site" evidence="8">
    <location>
        <position position="230"/>
    </location>
    <ligand>
        <name>ATP</name>
        <dbReference type="ChEBI" id="CHEBI:30616"/>
    </ligand>
</feature>
<accession>A0A2V3WCT1</accession>
<dbReference type="OrthoDB" id="9802326at2"/>
<keyword evidence="3 8" id="KW-0436">Ligase</keyword>
<feature type="binding site" evidence="8">
    <location>
        <begin position="536"/>
        <end position="539"/>
    </location>
    <ligand>
        <name>ATP</name>
        <dbReference type="ChEBI" id="CHEBI:30616"/>
    </ligand>
</feature>
<evidence type="ECO:0000256" key="1">
    <source>
        <dbReference type="ARBA" id="ARBA00006303"/>
    </source>
</evidence>
<dbReference type="GO" id="GO:0003676">
    <property type="term" value="F:nucleic acid binding"/>
    <property type="evidence" value="ECO:0007669"/>
    <property type="project" value="InterPro"/>
</dbReference>
<dbReference type="InterPro" id="IPR002312">
    <property type="entry name" value="Asp/Asn-tRNA-synth_IIb"/>
</dbReference>
<dbReference type="GO" id="GO:0004815">
    <property type="term" value="F:aspartate-tRNA ligase activity"/>
    <property type="evidence" value="ECO:0007669"/>
    <property type="project" value="UniProtKB-UniRule"/>
</dbReference>
<keyword evidence="6 8" id="KW-0648">Protein biosynthesis</keyword>
<dbReference type="NCBIfam" id="TIGR00459">
    <property type="entry name" value="aspS_bact"/>
    <property type="match status" value="1"/>
</dbReference>
<evidence type="ECO:0000256" key="7">
    <source>
        <dbReference type="ARBA" id="ARBA00023146"/>
    </source>
</evidence>
<dbReference type="HAMAP" id="MF_00044">
    <property type="entry name" value="Asp_tRNA_synth_type1"/>
    <property type="match status" value="1"/>
</dbReference>
<evidence type="ECO:0000256" key="3">
    <source>
        <dbReference type="ARBA" id="ARBA00022598"/>
    </source>
</evidence>
<comment type="subcellular location">
    <subcellularLocation>
        <location evidence="8">Cytoplasm</location>
    </subcellularLocation>
</comment>
<evidence type="ECO:0000256" key="4">
    <source>
        <dbReference type="ARBA" id="ARBA00022741"/>
    </source>
</evidence>
<gene>
    <name evidence="8" type="primary">aspS</name>
    <name evidence="10" type="ORF">DFR56_107109</name>
</gene>
<keyword evidence="7 8" id="KW-0030">Aminoacyl-tRNA synthetase</keyword>
<keyword evidence="4 8" id="KW-0547">Nucleotide-binding</keyword>
<evidence type="ECO:0000256" key="8">
    <source>
        <dbReference type="HAMAP-Rule" id="MF_00044"/>
    </source>
</evidence>
<dbReference type="Pfam" id="PF00152">
    <property type="entry name" value="tRNA-synt_2"/>
    <property type="match status" value="1"/>
</dbReference>
<dbReference type="PROSITE" id="PS50862">
    <property type="entry name" value="AA_TRNA_LIGASE_II"/>
    <property type="match status" value="1"/>
</dbReference>
<dbReference type="GO" id="GO:0005524">
    <property type="term" value="F:ATP binding"/>
    <property type="evidence" value="ECO:0007669"/>
    <property type="project" value="UniProtKB-UniRule"/>
</dbReference>
<feature type="binding site" evidence="8">
    <location>
        <position position="175"/>
    </location>
    <ligand>
        <name>L-aspartate</name>
        <dbReference type="ChEBI" id="CHEBI:29991"/>
    </ligand>
</feature>
<dbReference type="EMBL" id="QJJQ01000007">
    <property type="protein sequence ID" value="PXW86589.1"/>
    <property type="molecule type" value="Genomic_DNA"/>
</dbReference>
<organism evidence="10 11">
    <name type="scientific">Pseudogracilibacillus auburnensis</name>
    <dbReference type="NCBI Taxonomy" id="1494959"/>
    <lineage>
        <taxon>Bacteria</taxon>
        <taxon>Bacillati</taxon>
        <taxon>Bacillota</taxon>
        <taxon>Bacilli</taxon>
        <taxon>Bacillales</taxon>
        <taxon>Bacillaceae</taxon>
        <taxon>Pseudogracilibacillus</taxon>
    </lineage>
</organism>
<feature type="domain" description="Aminoacyl-transfer RNA synthetases class-II family profile" evidence="9">
    <location>
        <begin position="148"/>
        <end position="557"/>
    </location>
</feature>
<keyword evidence="11" id="KW-1185">Reference proteome</keyword>
<dbReference type="Gene3D" id="3.30.930.10">
    <property type="entry name" value="Bira Bifunctional Protein, Domain 2"/>
    <property type="match status" value="1"/>
</dbReference>
<dbReference type="GO" id="GO:0140096">
    <property type="term" value="F:catalytic activity, acting on a protein"/>
    <property type="evidence" value="ECO:0007669"/>
    <property type="project" value="UniProtKB-ARBA"/>
</dbReference>
<dbReference type="InterPro" id="IPR012340">
    <property type="entry name" value="NA-bd_OB-fold"/>
</dbReference>
<dbReference type="AlphaFoldDB" id="A0A2V3WCT1"/>
<dbReference type="GO" id="GO:0005737">
    <property type="term" value="C:cytoplasm"/>
    <property type="evidence" value="ECO:0007669"/>
    <property type="project" value="UniProtKB-SubCell"/>
</dbReference>
<dbReference type="CDD" id="cd04317">
    <property type="entry name" value="EcAspRS_like_N"/>
    <property type="match status" value="1"/>
</dbReference>
<dbReference type="InterPro" id="IPR006195">
    <property type="entry name" value="aa-tRNA-synth_II"/>
</dbReference>
<feature type="binding site" evidence="8">
    <location>
        <position position="484"/>
    </location>
    <ligand>
        <name>ATP</name>
        <dbReference type="ChEBI" id="CHEBI:30616"/>
    </ligand>
</feature>
<dbReference type="SUPFAM" id="SSF55261">
    <property type="entry name" value="GAD domain-like"/>
    <property type="match status" value="1"/>
</dbReference>
<dbReference type="InterPro" id="IPR004524">
    <property type="entry name" value="Asp-tRNA-ligase_1"/>
</dbReference>
<dbReference type="GO" id="GO:0006422">
    <property type="term" value="P:aspartyl-tRNA aminoacylation"/>
    <property type="evidence" value="ECO:0007669"/>
    <property type="project" value="UniProtKB-UniRule"/>
</dbReference>
<evidence type="ECO:0000259" key="9">
    <source>
        <dbReference type="PROSITE" id="PS50862"/>
    </source>
</evidence>
<name>A0A2V3WCT1_9BACI</name>